<dbReference type="EMBL" id="JH660636">
    <property type="protein sequence ID" value="EIM30648.1"/>
    <property type="molecule type" value="Genomic_DNA"/>
</dbReference>
<dbReference type="Proteomes" id="UP000003947">
    <property type="component" value="Unassembled WGS sequence"/>
</dbReference>
<dbReference type="AlphaFoldDB" id="I4Z356"/>
<gene>
    <name evidence="1" type="ORF">MicloDRAFT_00005510</name>
</gene>
<evidence type="ECO:0000313" key="1">
    <source>
        <dbReference type="EMBL" id="EIM30648.1"/>
    </source>
</evidence>
<keyword evidence="2" id="KW-1185">Reference proteome</keyword>
<dbReference type="PATRIC" id="fig|864069.3.peg.606"/>
<protein>
    <submittedName>
        <fullName evidence="1">Uncharacterized protein</fullName>
    </submittedName>
</protein>
<name>I4Z356_9HYPH</name>
<dbReference type="HOGENOM" id="CLU_1501846_0_0_5"/>
<evidence type="ECO:0000313" key="2">
    <source>
        <dbReference type="Proteomes" id="UP000003947"/>
    </source>
</evidence>
<sequence>MLDSTGTPTSQSGQISLKLVGNQKTGDLRVSDIAVSLPTMAEVKGSLELTGVDLTGRTVDLSQVLTVGRIKSARLTYRDAGVVAQFLKILPANSRDTELRTALLQLSSLLGGKAGQLSDFAVAYAGNLAPLTIEANPAQPVSISELIGSFRTATDTLTALRAKLSLEGSQALVDASAGL</sequence>
<proteinExistence type="predicted"/>
<organism evidence="1 2">
    <name type="scientific">Microvirga lotononidis</name>
    <dbReference type="NCBI Taxonomy" id="864069"/>
    <lineage>
        <taxon>Bacteria</taxon>
        <taxon>Pseudomonadati</taxon>
        <taxon>Pseudomonadota</taxon>
        <taxon>Alphaproteobacteria</taxon>
        <taxon>Hyphomicrobiales</taxon>
        <taxon>Methylobacteriaceae</taxon>
        <taxon>Microvirga</taxon>
    </lineage>
</organism>
<dbReference type="STRING" id="864069.MicloDRAFT_00005510"/>
<accession>I4Z356</accession>
<reference evidence="1 2" key="1">
    <citation type="submission" date="2012-02" db="EMBL/GenBank/DDBJ databases">
        <title>Improved High-Quality Draft sequence of Microvirga sp. WSM3557.</title>
        <authorList>
            <consortium name="US DOE Joint Genome Institute"/>
            <person name="Lucas S."/>
            <person name="Han J."/>
            <person name="Lapidus A."/>
            <person name="Cheng J.-F."/>
            <person name="Goodwin L."/>
            <person name="Pitluck S."/>
            <person name="Peters L."/>
            <person name="Zhang X."/>
            <person name="Detter J.C."/>
            <person name="Han C."/>
            <person name="Tapia R."/>
            <person name="Land M."/>
            <person name="Hauser L."/>
            <person name="Kyrpides N."/>
            <person name="Ivanova N."/>
            <person name="Pagani I."/>
            <person name="Brau L."/>
            <person name="Yates R."/>
            <person name="O'Hara G."/>
            <person name="Rui T."/>
            <person name="Howieson J."/>
            <person name="Reeve W."/>
            <person name="Woyke T."/>
        </authorList>
    </citation>
    <scope>NUCLEOTIDE SEQUENCE [LARGE SCALE GENOMIC DNA]</scope>
    <source>
        <strain evidence="1 2">WSM3557</strain>
    </source>
</reference>